<gene>
    <name evidence="2" type="ORF">C0Z18_06330</name>
</gene>
<dbReference type="InterPro" id="IPR011006">
    <property type="entry name" value="CheY-like_superfamily"/>
</dbReference>
<comment type="caution">
    <text evidence="2">The sequence shown here is derived from an EMBL/GenBank/DDBJ whole genome shotgun (WGS) entry which is preliminary data.</text>
</comment>
<dbReference type="GO" id="GO:0009898">
    <property type="term" value="C:cytoplasmic side of plasma membrane"/>
    <property type="evidence" value="ECO:0007669"/>
    <property type="project" value="TreeGrafter"/>
</dbReference>
<dbReference type="Proteomes" id="UP000235616">
    <property type="component" value="Unassembled WGS sequence"/>
</dbReference>
<accession>A0A2N7VY86</accession>
<dbReference type="GO" id="GO:0016887">
    <property type="term" value="F:ATP hydrolysis activity"/>
    <property type="evidence" value="ECO:0007669"/>
    <property type="project" value="TreeGrafter"/>
</dbReference>
<dbReference type="RefSeq" id="WP_102644522.1">
    <property type="nucleotide sequence ID" value="NZ_PNYA01000004.1"/>
</dbReference>
<dbReference type="Gene3D" id="3.40.50.300">
    <property type="entry name" value="P-loop containing nucleotide triphosphate hydrolases"/>
    <property type="match status" value="1"/>
</dbReference>
<dbReference type="GO" id="GO:0005829">
    <property type="term" value="C:cytosol"/>
    <property type="evidence" value="ECO:0007669"/>
    <property type="project" value="TreeGrafter"/>
</dbReference>
<dbReference type="AlphaFoldDB" id="A0A2N7VY86"/>
<organism evidence="2 3">
    <name type="scientific">Trinickia dabaoshanensis</name>
    <dbReference type="NCBI Taxonomy" id="564714"/>
    <lineage>
        <taxon>Bacteria</taxon>
        <taxon>Pseudomonadati</taxon>
        <taxon>Pseudomonadota</taxon>
        <taxon>Betaproteobacteria</taxon>
        <taxon>Burkholderiales</taxon>
        <taxon>Burkholderiaceae</taxon>
        <taxon>Trinickia</taxon>
    </lineage>
</organism>
<dbReference type="SUPFAM" id="SSF52172">
    <property type="entry name" value="CheY-like"/>
    <property type="match status" value="1"/>
</dbReference>
<evidence type="ECO:0000313" key="2">
    <source>
        <dbReference type="EMBL" id="PMS22122.1"/>
    </source>
</evidence>
<keyword evidence="3" id="KW-1185">Reference proteome</keyword>
<dbReference type="SUPFAM" id="SSF52540">
    <property type="entry name" value="P-loop containing nucleoside triphosphate hydrolases"/>
    <property type="match status" value="1"/>
</dbReference>
<dbReference type="GO" id="GO:0051782">
    <property type="term" value="P:negative regulation of cell division"/>
    <property type="evidence" value="ECO:0007669"/>
    <property type="project" value="TreeGrafter"/>
</dbReference>
<sequence>MLDILLISSDEERAGRIAALVAQENAGHCLRTIRAGASRLGEYRESAQKADLLIIDDVHLAQRDLAAVEAIAASAPRLSCLLVTPSLSQDWLVAAMRAGVRHVLSWPIDEASFAAEISLIGEKKSAGAGRESRMLSFVSPRGGSGTTFIAVNLAYTLARERGKRTLLIDLSRQFGDAHLMLADKPPAATLVDVCSQVDRLDSAFFETCAMHVHPNLDVLAGASDPIKAADVRPAHVERIFSLVMPRYDAVLVDLGRSVDPVSMLALDRSSDVGIVLRQSIPHLHTGRRLVDILRELGYPGAKLRLLLNEYDKSATVDVATLEQALGLRVTHRLPRDEKQAGRAVEQGTPLLEVAKASPLTRSIDALADLLWPEHTEAAPSMFSRLFTSKPAASPMRALKTES</sequence>
<dbReference type="Pfam" id="PF13614">
    <property type="entry name" value="AAA_31"/>
    <property type="match status" value="1"/>
</dbReference>
<dbReference type="Gene3D" id="3.40.50.2300">
    <property type="match status" value="1"/>
</dbReference>
<evidence type="ECO:0000259" key="1">
    <source>
        <dbReference type="Pfam" id="PF13614"/>
    </source>
</evidence>
<dbReference type="InterPro" id="IPR027417">
    <property type="entry name" value="P-loop_NTPase"/>
</dbReference>
<feature type="domain" description="AAA" evidence="1">
    <location>
        <begin position="133"/>
        <end position="277"/>
    </location>
</feature>
<protein>
    <submittedName>
        <fullName evidence="2">Pilus assembly protein CpaE</fullName>
    </submittedName>
</protein>
<dbReference type="PANTHER" id="PTHR43384">
    <property type="entry name" value="SEPTUM SITE-DETERMINING PROTEIN MIND HOMOLOG, CHLOROPLASTIC-RELATED"/>
    <property type="match status" value="1"/>
</dbReference>
<evidence type="ECO:0000313" key="3">
    <source>
        <dbReference type="Proteomes" id="UP000235616"/>
    </source>
</evidence>
<dbReference type="GO" id="GO:0005524">
    <property type="term" value="F:ATP binding"/>
    <property type="evidence" value="ECO:0007669"/>
    <property type="project" value="TreeGrafter"/>
</dbReference>
<dbReference type="InterPro" id="IPR050625">
    <property type="entry name" value="ParA/MinD_ATPase"/>
</dbReference>
<dbReference type="OrthoDB" id="9768734at2"/>
<name>A0A2N7VY86_9BURK</name>
<dbReference type="InterPro" id="IPR025669">
    <property type="entry name" value="AAA_dom"/>
</dbReference>
<reference evidence="2 3" key="1">
    <citation type="submission" date="2018-01" db="EMBL/GenBank/DDBJ databases">
        <title>Whole genome analyses suggest that Burkholderia sensu lato contains two further novel genera in the rhizoxinica-symbiotica group Mycetohabitans gen. nov., and Trinickia gen. nov.: implications for the evolution of diazotrophy and nodulation in the Burkholderiaceae.</title>
        <authorList>
            <person name="Estrada-de los Santos P."/>
            <person name="Palmer M."/>
            <person name="Chavez-Ramirez B."/>
            <person name="Beukes C."/>
            <person name="Steenkamp E.T."/>
            <person name="Hirsch A.M."/>
            <person name="Manyaka P."/>
            <person name="Maluk M."/>
            <person name="Lafos M."/>
            <person name="Crook M."/>
            <person name="Gross E."/>
            <person name="Simon M.F."/>
            <person name="Bueno dos Reis Junior F."/>
            <person name="Poole P.S."/>
            <person name="Venter S.N."/>
            <person name="James E.K."/>
        </authorList>
    </citation>
    <scope>NUCLEOTIDE SEQUENCE [LARGE SCALE GENOMIC DNA]</scope>
    <source>
        <strain evidence="2 3">GIMN1.004</strain>
    </source>
</reference>
<dbReference type="PANTHER" id="PTHR43384:SF13">
    <property type="entry name" value="SLR0110 PROTEIN"/>
    <property type="match status" value="1"/>
</dbReference>
<proteinExistence type="predicted"/>
<dbReference type="EMBL" id="PNYA01000004">
    <property type="protein sequence ID" value="PMS22122.1"/>
    <property type="molecule type" value="Genomic_DNA"/>
</dbReference>